<proteinExistence type="predicted"/>
<comment type="caution">
    <text evidence="2">The sequence shown here is derived from an EMBL/GenBank/DDBJ whole genome shotgun (WGS) entry which is preliminary data.</text>
</comment>
<keyword evidence="1" id="KW-0472">Membrane</keyword>
<dbReference type="Proteomes" id="UP001519332">
    <property type="component" value="Unassembled WGS sequence"/>
</dbReference>
<feature type="transmembrane region" description="Helical" evidence="1">
    <location>
        <begin position="39"/>
        <end position="70"/>
    </location>
</feature>
<keyword evidence="1" id="KW-0812">Transmembrane</keyword>
<evidence type="ECO:0000256" key="1">
    <source>
        <dbReference type="SAM" id="Phobius"/>
    </source>
</evidence>
<name>A0ABS4T940_9PSEU</name>
<feature type="transmembrane region" description="Helical" evidence="1">
    <location>
        <begin position="113"/>
        <end position="133"/>
    </location>
</feature>
<reference evidence="2 3" key="1">
    <citation type="submission" date="2021-03" db="EMBL/GenBank/DDBJ databases">
        <title>Sequencing the genomes of 1000 actinobacteria strains.</title>
        <authorList>
            <person name="Klenk H.-P."/>
        </authorList>
    </citation>
    <scope>NUCLEOTIDE SEQUENCE [LARGE SCALE GENOMIC DNA]</scope>
    <source>
        <strain evidence="2 3">DSM 46670</strain>
    </source>
</reference>
<feature type="transmembrane region" description="Helical" evidence="1">
    <location>
        <begin position="76"/>
        <end position="101"/>
    </location>
</feature>
<sequence length="167" mass="16788">MNLTAGIPAWVLRGVVGCAVVLIMVLLAGQGVSWLPVGLVGLFGVLTVLAPASPAPSFVIIATAVCLAVASEDPFGIGVLLLLPLVHLVHIGSAVTAVIPGTARVHLAALRPAAVRFVLVQVLVFALAGVAALVPKTVTPAGLEIAALIGVAALALLAARLIMKRPQ</sequence>
<keyword evidence="3" id="KW-1185">Reference proteome</keyword>
<evidence type="ECO:0000313" key="2">
    <source>
        <dbReference type="EMBL" id="MBP2320908.1"/>
    </source>
</evidence>
<dbReference type="RefSeq" id="WP_209635447.1">
    <property type="nucleotide sequence ID" value="NZ_JAGINW010000001.1"/>
</dbReference>
<evidence type="ECO:0000313" key="3">
    <source>
        <dbReference type="Proteomes" id="UP001519332"/>
    </source>
</evidence>
<protein>
    <submittedName>
        <fullName evidence="2">Uncharacterized protein</fullName>
    </submittedName>
</protein>
<keyword evidence="1" id="KW-1133">Transmembrane helix</keyword>
<feature type="transmembrane region" description="Helical" evidence="1">
    <location>
        <begin position="145"/>
        <end position="163"/>
    </location>
</feature>
<gene>
    <name evidence="2" type="ORF">JOF56_001293</name>
</gene>
<dbReference type="EMBL" id="JAGINW010000001">
    <property type="protein sequence ID" value="MBP2320908.1"/>
    <property type="molecule type" value="Genomic_DNA"/>
</dbReference>
<feature type="transmembrane region" description="Helical" evidence="1">
    <location>
        <begin position="6"/>
        <end position="27"/>
    </location>
</feature>
<organism evidence="2 3">
    <name type="scientific">Kibdelosporangium banguiense</name>
    <dbReference type="NCBI Taxonomy" id="1365924"/>
    <lineage>
        <taxon>Bacteria</taxon>
        <taxon>Bacillati</taxon>
        <taxon>Actinomycetota</taxon>
        <taxon>Actinomycetes</taxon>
        <taxon>Pseudonocardiales</taxon>
        <taxon>Pseudonocardiaceae</taxon>
        <taxon>Kibdelosporangium</taxon>
    </lineage>
</organism>
<accession>A0ABS4T940</accession>